<feature type="binding site" evidence="11">
    <location>
        <position position="157"/>
    </location>
    <ligand>
        <name>ATP</name>
        <dbReference type="ChEBI" id="CHEBI:30616"/>
    </ligand>
</feature>
<comment type="subunit">
    <text evidence="11">Homodimer.</text>
</comment>
<evidence type="ECO:0000256" key="4">
    <source>
        <dbReference type="ARBA" id="ARBA00022695"/>
    </source>
</evidence>
<feature type="binding site" evidence="11">
    <location>
        <position position="114"/>
    </location>
    <ligand>
        <name>CTP</name>
        <dbReference type="ChEBI" id="CHEBI:37563"/>
    </ligand>
</feature>
<dbReference type="GO" id="GO:0001680">
    <property type="term" value="P:tRNA 3'-terminal CCA addition"/>
    <property type="evidence" value="ECO:0007669"/>
    <property type="project" value="UniProtKB-UniRule"/>
</dbReference>
<dbReference type="InterPro" id="IPR023068">
    <property type="entry name" value="CCA-adding_enz_firmicutes"/>
</dbReference>
<dbReference type="Pfam" id="PF12627">
    <property type="entry name" value="PolyA_pol_RNAbd"/>
    <property type="match status" value="1"/>
</dbReference>
<dbReference type="GO" id="GO:0004810">
    <property type="term" value="F:CCA tRNA nucleotidyltransferase activity"/>
    <property type="evidence" value="ECO:0007669"/>
    <property type="project" value="UniProtKB-UniRule"/>
</dbReference>
<feature type="binding site" evidence="11">
    <location>
        <position position="160"/>
    </location>
    <ligand>
        <name>CTP</name>
        <dbReference type="ChEBI" id="CHEBI:37563"/>
    </ligand>
</feature>
<dbReference type="PANTHER" id="PTHR46173">
    <property type="entry name" value="CCA TRNA NUCLEOTIDYLTRANSFERASE 1, MITOCHONDRIAL"/>
    <property type="match status" value="1"/>
</dbReference>
<protein>
    <recommendedName>
        <fullName evidence="11">CCA-adding enzyme</fullName>
        <ecNumber evidence="11">2.7.7.72</ecNumber>
    </recommendedName>
    <alternativeName>
        <fullName evidence="11">CCA tRNA nucleotidyltransferase</fullName>
    </alternativeName>
    <alternativeName>
        <fullName evidence="11">tRNA CCA-pyrophosphorylase</fullName>
    </alternativeName>
    <alternativeName>
        <fullName evidence="11">tRNA adenylyl-/cytidylyl- transferase</fullName>
    </alternativeName>
    <alternativeName>
        <fullName evidence="11">tRNA nucleotidyltransferase</fullName>
    </alternativeName>
    <alternativeName>
        <fullName evidence="11">tRNA-NT</fullName>
    </alternativeName>
</protein>
<dbReference type="SUPFAM" id="SSF81301">
    <property type="entry name" value="Nucleotidyltransferase"/>
    <property type="match status" value="1"/>
</dbReference>
<evidence type="ECO:0000256" key="10">
    <source>
        <dbReference type="ARBA" id="ARBA00022884"/>
    </source>
</evidence>
<comment type="caution">
    <text evidence="15">The sequence shown here is derived from an EMBL/GenBank/DDBJ whole genome shotgun (WGS) entry which is preliminary data.</text>
</comment>
<dbReference type="Pfam" id="PF13735">
    <property type="entry name" value="tRNA_NucTran2_2"/>
    <property type="match status" value="1"/>
</dbReference>
<gene>
    <name evidence="11 15" type="primary">cca</name>
    <name evidence="15" type="ORF">GCM10008025_01810</name>
</gene>
<feature type="binding site" evidence="11">
    <location>
        <position position="160"/>
    </location>
    <ligand>
        <name>ATP</name>
        <dbReference type="ChEBI" id="CHEBI:30616"/>
    </ligand>
</feature>
<evidence type="ECO:0000313" key="16">
    <source>
        <dbReference type="Proteomes" id="UP000613512"/>
    </source>
</evidence>
<keyword evidence="4 11" id="KW-0548">Nucleotidyltransferase</keyword>
<keyword evidence="2 11" id="KW-0808">Transferase</keyword>
<feature type="binding site" evidence="11">
    <location>
        <position position="157"/>
    </location>
    <ligand>
        <name>CTP</name>
        <dbReference type="ChEBI" id="CHEBI:37563"/>
    </ligand>
</feature>
<keyword evidence="7 11" id="KW-0692">RNA repair</keyword>
<evidence type="ECO:0000256" key="1">
    <source>
        <dbReference type="ARBA" id="ARBA00001946"/>
    </source>
</evidence>
<feature type="binding site" evidence="11">
    <location>
        <position position="30"/>
    </location>
    <ligand>
        <name>ATP</name>
        <dbReference type="ChEBI" id="CHEBI:30616"/>
    </ligand>
</feature>
<accession>A0A916W2S9</accession>
<dbReference type="GO" id="GO:0042245">
    <property type="term" value="P:RNA repair"/>
    <property type="evidence" value="ECO:0007669"/>
    <property type="project" value="UniProtKB-KW"/>
</dbReference>
<feature type="binding site" evidence="11">
    <location>
        <position position="166"/>
    </location>
    <ligand>
        <name>CTP</name>
        <dbReference type="ChEBI" id="CHEBI:37563"/>
    </ligand>
</feature>
<dbReference type="EC" id="2.7.7.72" evidence="11"/>
<comment type="catalytic activity">
    <reaction evidence="11">
        <text>a tRNA with a 3' CCA end + 2 CTP + ATP = a tRNA with a 3' CCACCA end + 3 diphosphate</text>
        <dbReference type="Rhea" id="RHEA:76235"/>
        <dbReference type="Rhea" id="RHEA-COMP:10468"/>
        <dbReference type="Rhea" id="RHEA-COMP:18655"/>
        <dbReference type="ChEBI" id="CHEBI:30616"/>
        <dbReference type="ChEBI" id="CHEBI:33019"/>
        <dbReference type="ChEBI" id="CHEBI:37563"/>
        <dbReference type="ChEBI" id="CHEBI:83071"/>
        <dbReference type="ChEBI" id="CHEBI:195187"/>
    </reaction>
</comment>
<comment type="function">
    <text evidence="11">Catalyzes the addition and repair of the essential 3'-terminal CCA sequence in tRNAs without using a nucleic acid template. Adds these three nucleotides in the order of C, C, and A to the tRNA nucleotide-73, using CTP and ATP as substrates and producing inorganic pyrophosphate. tRNA 3'-terminal CCA addition is required both for tRNA processing and repair. Also involved in tRNA surveillance by mediating tandem CCA addition to generate a CCACCA at the 3' terminus of unstable tRNAs. While stable tRNAs receive only 3'-terminal CCA, unstable tRNAs are marked with CCACCA and rapidly degraded.</text>
</comment>
<evidence type="ECO:0000259" key="14">
    <source>
        <dbReference type="Pfam" id="PF13735"/>
    </source>
</evidence>
<feature type="binding site" evidence="11">
    <location>
        <position position="163"/>
    </location>
    <ligand>
        <name>CTP</name>
        <dbReference type="ChEBI" id="CHEBI:37563"/>
    </ligand>
</feature>
<reference evidence="15" key="1">
    <citation type="journal article" date="2014" name="Int. J. Syst. Evol. Microbiol.">
        <title>Complete genome sequence of Corynebacterium casei LMG S-19264T (=DSM 44701T), isolated from a smear-ripened cheese.</title>
        <authorList>
            <consortium name="US DOE Joint Genome Institute (JGI-PGF)"/>
            <person name="Walter F."/>
            <person name="Albersmeier A."/>
            <person name="Kalinowski J."/>
            <person name="Ruckert C."/>
        </authorList>
    </citation>
    <scope>NUCLEOTIDE SEQUENCE</scope>
    <source>
        <strain evidence="15">CGMCC 1.12408</strain>
    </source>
</reference>
<evidence type="ECO:0000313" key="15">
    <source>
        <dbReference type="EMBL" id="GGA61470.1"/>
    </source>
</evidence>
<dbReference type="AlphaFoldDB" id="A0A916W2S9"/>
<keyword evidence="3 11" id="KW-0819">tRNA processing</keyword>
<comment type="cofactor">
    <cofactor evidence="1 11">
        <name>Mg(2+)</name>
        <dbReference type="ChEBI" id="CHEBI:18420"/>
    </cofactor>
</comment>
<dbReference type="InterPro" id="IPR032828">
    <property type="entry name" value="PolyA_RNA-bd"/>
</dbReference>
<dbReference type="GO" id="GO:0000049">
    <property type="term" value="F:tRNA binding"/>
    <property type="evidence" value="ECO:0007669"/>
    <property type="project" value="UniProtKB-UniRule"/>
</dbReference>
<evidence type="ECO:0000256" key="3">
    <source>
        <dbReference type="ARBA" id="ARBA00022694"/>
    </source>
</evidence>
<evidence type="ECO:0000256" key="5">
    <source>
        <dbReference type="ARBA" id="ARBA00022723"/>
    </source>
</evidence>
<feature type="binding site" evidence="11">
    <location>
        <position position="45"/>
    </location>
    <ligand>
        <name>Mg(2+)</name>
        <dbReference type="ChEBI" id="CHEBI:18420"/>
    </ligand>
</feature>
<evidence type="ECO:0000256" key="2">
    <source>
        <dbReference type="ARBA" id="ARBA00022679"/>
    </source>
</evidence>
<feature type="binding site" evidence="11">
    <location>
        <position position="166"/>
    </location>
    <ligand>
        <name>ATP</name>
        <dbReference type="ChEBI" id="CHEBI:30616"/>
    </ligand>
</feature>
<evidence type="ECO:0000256" key="7">
    <source>
        <dbReference type="ARBA" id="ARBA00022800"/>
    </source>
</evidence>
<feature type="binding site" evidence="11">
    <location>
        <position position="114"/>
    </location>
    <ligand>
        <name>ATP</name>
        <dbReference type="ChEBI" id="CHEBI:30616"/>
    </ligand>
</feature>
<dbReference type="CDD" id="cd05398">
    <property type="entry name" value="NT_ClassII-CCAase"/>
    <property type="match status" value="1"/>
</dbReference>
<dbReference type="HAMAP" id="MF_01263">
    <property type="entry name" value="CCA_bact_type3"/>
    <property type="match status" value="1"/>
</dbReference>
<feature type="binding site" evidence="11">
    <location>
        <position position="33"/>
    </location>
    <ligand>
        <name>ATP</name>
        <dbReference type="ChEBI" id="CHEBI:30616"/>
    </ligand>
</feature>
<dbReference type="SUPFAM" id="SSF81891">
    <property type="entry name" value="Poly A polymerase C-terminal region-like"/>
    <property type="match status" value="1"/>
</dbReference>
<evidence type="ECO:0000256" key="9">
    <source>
        <dbReference type="ARBA" id="ARBA00022842"/>
    </source>
</evidence>
<dbReference type="InterPro" id="IPR002646">
    <property type="entry name" value="PolA_pol_head_dom"/>
</dbReference>
<keyword evidence="9 11" id="KW-0460">Magnesium</keyword>
<comment type="similarity">
    <text evidence="11">Belongs to the tRNA nucleotidyltransferase/poly(A) polymerase family. Bacterial CCA-adding enzyme type 3 subfamily.</text>
</comment>
<reference evidence="15" key="2">
    <citation type="submission" date="2020-09" db="EMBL/GenBank/DDBJ databases">
        <authorList>
            <person name="Sun Q."/>
            <person name="Zhou Y."/>
        </authorList>
    </citation>
    <scope>NUCLEOTIDE SEQUENCE</scope>
    <source>
        <strain evidence="15">CGMCC 1.12408</strain>
    </source>
</reference>
<sequence>MIPLTGPFQEALSIINTIEDNGYEAYFVGGCIRDYLLQRPIGDIDITTSAKPEEIQSIFTNVIPVGIEHGTVIVRHNHINYEVTTFRLEGEYSDHRHPDYVEFVDKIDMDLARRDFTINALAMNKHGEIIDLFGGQQDLTDQVIRTVGNGHERFKEDPLRILRAIRFSSQLGFTLADDTITAIRDERHHIQGLAVERITVEITKLFAGKHVDKGLRYLDELELSPYIPVFKDFSSMTSFIQTIKPVFSLAEIICLIHQLQTNIAISDIVKQWKCSNRTRKEALLLNDAINYYKENGIDNLLVYKLLPNYIDAFGRIVSILFISSIEIKQLYQLKEQLPIHTKNELKINGHDILDMFPTVKKGPWIHELLMTLEKLVVIGDIPNEKTMLKEWIKWNPPVQK</sequence>
<dbReference type="Gene3D" id="3.30.460.10">
    <property type="entry name" value="Beta Polymerase, domain 2"/>
    <property type="match status" value="1"/>
</dbReference>
<evidence type="ECO:0000259" key="13">
    <source>
        <dbReference type="Pfam" id="PF12627"/>
    </source>
</evidence>
<feature type="domain" description="Poly A polymerase head" evidence="12">
    <location>
        <begin position="25"/>
        <end position="145"/>
    </location>
</feature>
<evidence type="ECO:0000259" key="12">
    <source>
        <dbReference type="Pfam" id="PF01743"/>
    </source>
</evidence>
<organism evidence="15 16">
    <name type="scientific">Ornithinibacillus halotolerans</name>
    <dbReference type="NCBI Taxonomy" id="1274357"/>
    <lineage>
        <taxon>Bacteria</taxon>
        <taxon>Bacillati</taxon>
        <taxon>Bacillota</taxon>
        <taxon>Bacilli</taxon>
        <taxon>Bacillales</taxon>
        <taxon>Bacillaceae</taxon>
        <taxon>Ornithinibacillus</taxon>
    </lineage>
</organism>
<dbReference type="Gene3D" id="1.10.246.80">
    <property type="match status" value="1"/>
</dbReference>
<dbReference type="NCBIfam" id="NF009814">
    <property type="entry name" value="PRK13299.1"/>
    <property type="match status" value="1"/>
</dbReference>
<dbReference type="EMBL" id="BMEY01000001">
    <property type="protein sequence ID" value="GGA61470.1"/>
    <property type="molecule type" value="Genomic_DNA"/>
</dbReference>
<evidence type="ECO:0000256" key="6">
    <source>
        <dbReference type="ARBA" id="ARBA00022741"/>
    </source>
</evidence>
<feature type="binding site" evidence="11">
    <location>
        <position position="43"/>
    </location>
    <ligand>
        <name>Mg(2+)</name>
        <dbReference type="ChEBI" id="CHEBI:18420"/>
    </ligand>
</feature>
<dbReference type="PANTHER" id="PTHR46173:SF1">
    <property type="entry name" value="CCA TRNA NUCLEOTIDYLTRANSFERASE 1, MITOCHONDRIAL"/>
    <property type="match status" value="1"/>
</dbReference>
<keyword evidence="6 11" id="KW-0547">Nucleotide-binding</keyword>
<dbReference type="Gene3D" id="1.10.3090.10">
    <property type="entry name" value="cca-adding enzyme, domain 2"/>
    <property type="match status" value="1"/>
</dbReference>
<keyword evidence="8 11" id="KW-0067">ATP-binding</keyword>
<feature type="binding site" evidence="11">
    <location>
        <position position="30"/>
    </location>
    <ligand>
        <name>CTP</name>
        <dbReference type="ChEBI" id="CHEBI:37563"/>
    </ligand>
</feature>
<dbReference type="RefSeq" id="WP_188382796.1">
    <property type="nucleotide sequence ID" value="NZ_BMEY01000001.1"/>
</dbReference>
<dbReference type="GO" id="GO:0000287">
    <property type="term" value="F:magnesium ion binding"/>
    <property type="evidence" value="ECO:0007669"/>
    <property type="project" value="UniProtKB-UniRule"/>
</dbReference>
<keyword evidence="10 11" id="KW-0694">RNA-binding</keyword>
<dbReference type="Pfam" id="PF01743">
    <property type="entry name" value="PolyA_pol"/>
    <property type="match status" value="1"/>
</dbReference>
<keyword evidence="5 11" id="KW-0479">Metal-binding</keyword>
<evidence type="ECO:0000256" key="8">
    <source>
        <dbReference type="ARBA" id="ARBA00022840"/>
    </source>
</evidence>
<dbReference type="InterPro" id="IPR050264">
    <property type="entry name" value="Bact_CCA-adding_enz_type3_sf"/>
</dbReference>
<feature type="domain" description="CCA-adding enzyme C-terminal" evidence="14">
    <location>
        <begin position="254"/>
        <end position="392"/>
    </location>
</feature>
<dbReference type="InterPro" id="IPR032810">
    <property type="entry name" value="CCA-adding_enz_C"/>
</dbReference>
<feature type="domain" description="tRNA nucleotidyltransferase/poly(A) polymerase RNA and SrmB- binding" evidence="13">
    <location>
        <begin position="172"/>
        <end position="230"/>
    </location>
</feature>
<feature type="binding site" evidence="11">
    <location>
        <position position="33"/>
    </location>
    <ligand>
        <name>CTP</name>
        <dbReference type="ChEBI" id="CHEBI:37563"/>
    </ligand>
</feature>
<dbReference type="InterPro" id="IPR043519">
    <property type="entry name" value="NT_sf"/>
</dbReference>
<dbReference type="GO" id="GO:0005524">
    <property type="term" value="F:ATP binding"/>
    <property type="evidence" value="ECO:0007669"/>
    <property type="project" value="UniProtKB-UniRule"/>
</dbReference>
<evidence type="ECO:0000256" key="11">
    <source>
        <dbReference type="HAMAP-Rule" id="MF_01263"/>
    </source>
</evidence>
<keyword evidence="16" id="KW-1185">Reference proteome</keyword>
<comment type="catalytic activity">
    <reaction evidence="11">
        <text>a tRNA precursor + 2 CTP + ATP = a tRNA with a 3' CCA end + 3 diphosphate</text>
        <dbReference type="Rhea" id="RHEA:14433"/>
        <dbReference type="Rhea" id="RHEA-COMP:10465"/>
        <dbReference type="Rhea" id="RHEA-COMP:10468"/>
        <dbReference type="ChEBI" id="CHEBI:30616"/>
        <dbReference type="ChEBI" id="CHEBI:33019"/>
        <dbReference type="ChEBI" id="CHEBI:37563"/>
        <dbReference type="ChEBI" id="CHEBI:74896"/>
        <dbReference type="ChEBI" id="CHEBI:83071"/>
        <dbReference type="EC" id="2.7.7.72"/>
    </reaction>
</comment>
<proteinExistence type="inferred from homology"/>
<comment type="miscellaneous">
    <text evidence="11">A single active site specifically recognizes both ATP and CTP and is responsible for their addition.</text>
</comment>
<dbReference type="Proteomes" id="UP000613512">
    <property type="component" value="Unassembled WGS sequence"/>
</dbReference>
<name>A0A916W2S9_9BACI</name>
<feature type="binding site" evidence="11">
    <location>
        <position position="163"/>
    </location>
    <ligand>
        <name>ATP</name>
        <dbReference type="ChEBI" id="CHEBI:30616"/>
    </ligand>
</feature>